<dbReference type="Proteomes" id="UP000595278">
    <property type="component" value="Chromosome"/>
</dbReference>
<gene>
    <name evidence="7" type="primary">lptC</name>
    <name evidence="7" type="ORF">JHT90_04650</name>
</gene>
<dbReference type="NCBIfam" id="TIGR04409">
    <property type="entry name" value="LptC_YrbK"/>
    <property type="match status" value="1"/>
</dbReference>
<dbReference type="GO" id="GO:0017089">
    <property type="term" value="F:glycolipid transfer activity"/>
    <property type="evidence" value="ECO:0007669"/>
    <property type="project" value="TreeGrafter"/>
</dbReference>
<dbReference type="InterPro" id="IPR010664">
    <property type="entry name" value="LipoPS_assembly_LptC-rel"/>
</dbReference>
<reference evidence="7 8" key="1">
    <citation type="submission" date="2021-01" db="EMBL/GenBank/DDBJ databases">
        <title>Entomomonas sp. F2A isolated from a house cricket (Acheta domesticus).</title>
        <authorList>
            <person name="Spergser J."/>
            <person name="Busse H.-J."/>
        </authorList>
    </citation>
    <scope>NUCLEOTIDE SEQUENCE [LARGE SCALE GENOMIC DNA]</scope>
    <source>
        <strain evidence="7 8">F2A</strain>
    </source>
</reference>
<dbReference type="InterPro" id="IPR052363">
    <property type="entry name" value="LPS_export_LptC"/>
</dbReference>
<dbReference type="InterPro" id="IPR026265">
    <property type="entry name" value="LptC"/>
</dbReference>
<evidence type="ECO:0000313" key="8">
    <source>
        <dbReference type="Proteomes" id="UP000595278"/>
    </source>
</evidence>
<keyword evidence="2" id="KW-0997">Cell inner membrane</keyword>
<proteinExistence type="predicted"/>
<organism evidence="7 8">
    <name type="scientific">Entomomonas asaccharolytica</name>
    <dbReference type="NCBI Taxonomy" id="2785331"/>
    <lineage>
        <taxon>Bacteria</taxon>
        <taxon>Pseudomonadati</taxon>
        <taxon>Pseudomonadota</taxon>
        <taxon>Gammaproteobacteria</taxon>
        <taxon>Pseudomonadales</taxon>
        <taxon>Pseudomonadaceae</taxon>
        <taxon>Entomomonas</taxon>
    </lineage>
</organism>
<accession>A0A974NH93</accession>
<feature type="transmembrane region" description="Helical" evidence="6">
    <location>
        <begin position="6"/>
        <end position="25"/>
    </location>
</feature>
<evidence type="ECO:0000313" key="7">
    <source>
        <dbReference type="EMBL" id="QQP86532.1"/>
    </source>
</evidence>
<dbReference type="KEGG" id="eaz:JHT90_04650"/>
<dbReference type="Gene3D" id="2.60.450.10">
    <property type="entry name" value="Lipopolysaccharide (LPS) transport protein A like domain"/>
    <property type="match status" value="1"/>
</dbReference>
<dbReference type="GO" id="GO:0030288">
    <property type="term" value="C:outer membrane-bounded periplasmic space"/>
    <property type="evidence" value="ECO:0007669"/>
    <property type="project" value="TreeGrafter"/>
</dbReference>
<protein>
    <submittedName>
        <fullName evidence="7">LPS export ABC transporter periplasmic protein LptC</fullName>
    </submittedName>
</protein>
<evidence type="ECO:0000256" key="3">
    <source>
        <dbReference type="ARBA" id="ARBA00022692"/>
    </source>
</evidence>
<keyword evidence="4 6" id="KW-1133">Transmembrane helix</keyword>
<dbReference type="EMBL" id="CP067393">
    <property type="protein sequence ID" value="QQP86532.1"/>
    <property type="molecule type" value="Genomic_DNA"/>
</dbReference>
<dbReference type="Pfam" id="PF06835">
    <property type="entry name" value="LptC"/>
    <property type="match status" value="1"/>
</dbReference>
<dbReference type="PANTHER" id="PTHR37481">
    <property type="entry name" value="LIPOPOLYSACCHARIDE EXPORT SYSTEM PROTEIN LPTC"/>
    <property type="match status" value="1"/>
</dbReference>
<keyword evidence="5 6" id="KW-0472">Membrane</keyword>
<dbReference type="AlphaFoldDB" id="A0A974NH93"/>
<dbReference type="RefSeq" id="WP_201094712.1">
    <property type="nucleotide sequence ID" value="NZ_CP067393.1"/>
</dbReference>
<name>A0A974NH93_9GAMM</name>
<evidence type="ECO:0000256" key="6">
    <source>
        <dbReference type="SAM" id="Phobius"/>
    </source>
</evidence>
<dbReference type="PANTHER" id="PTHR37481:SF1">
    <property type="entry name" value="LIPOPOLYSACCHARIDE EXPORT SYSTEM PROTEIN LPTC"/>
    <property type="match status" value="1"/>
</dbReference>
<dbReference type="GO" id="GO:0015221">
    <property type="term" value="F:lipopolysaccharide transmembrane transporter activity"/>
    <property type="evidence" value="ECO:0007669"/>
    <property type="project" value="InterPro"/>
</dbReference>
<evidence type="ECO:0000256" key="1">
    <source>
        <dbReference type="ARBA" id="ARBA00022475"/>
    </source>
</evidence>
<keyword evidence="3 6" id="KW-0812">Transmembrane</keyword>
<sequence length="203" mass="22961">MSRSFIYKFGILLLLVVLVAIFEYFDEDAIKIDTKFTNKPTIDYFASDVNVIQYKEDGTTDYKMTTEKLTHVEETDISYLTNPTAHIYKEAAHPWFIKSDKGEVGPKGDEVKLINNIKGTQIDEQGQTNTFEIGQAKNQSDPVKYGQVMIYPDKKYAESSDYAIVTSPDGETSGNGVKAYFETNRIQILSNVRTKINRGQNAN</sequence>
<evidence type="ECO:0000256" key="5">
    <source>
        <dbReference type="ARBA" id="ARBA00023136"/>
    </source>
</evidence>
<keyword evidence="1" id="KW-1003">Cell membrane</keyword>
<evidence type="ECO:0000256" key="4">
    <source>
        <dbReference type="ARBA" id="ARBA00022989"/>
    </source>
</evidence>
<keyword evidence="8" id="KW-1185">Reference proteome</keyword>
<dbReference type="GO" id="GO:0005886">
    <property type="term" value="C:plasma membrane"/>
    <property type="evidence" value="ECO:0007669"/>
    <property type="project" value="InterPro"/>
</dbReference>
<evidence type="ECO:0000256" key="2">
    <source>
        <dbReference type="ARBA" id="ARBA00022519"/>
    </source>
</evidence>